<dbReference type="Gene3D" id="1.10.2080.10">
    <property type="entry name" value="Insect odorant-binding protein A10/Ejaculatory bulb-specific protein 3"/>
    <property type="match status" value="1"/>
</dbReference>
<name>A0A3G2GRR7_9HEMI</name>
<dbReference type="SUPFAM" id="SSF100910">
    <property type="entry name" value="Chemosensory protein Csp2"/>
    <property type="match status" value="1"/>
</dbReference>
<feature type="signal peptide" evidence="1">
    <location>
        <begin position="1"/>
        <end position="25"/>
    </location>
</feature>
<dbReference type="AlphaFoldDB" id="A0A3G2GRR7"/>
<keyword evidence="1" id="KW-0732">Signal</keyword>
<dbReference type="PANTHER" id="PTHR11257">
    <property type="entry name" value="CHEMOSENSORY PROTEIN-RELATED"/>
    <property type="match status" value="1"/>
</dbReference>
<evidence type="ECO:0000313" key="2">
    <source>
        <dbReference type="EMBL" id="AYN07342.1"/>
    </source>
</evidence>
<sequence length="118" mass="13450">MSRMVASLCLVVLIGALCCFQDVSSQEEGGKYTNKYDNVDLDSILQNDRLYKNYFNCLIGEGKCAPEGLEIKKNLKEAFTSDCAKCTDKQKDYITRVSKFLKENKPDDWKVLEKIYGN</sequence>
<dbReference type="EMBL" id="MG719258">
    <property type="protein sequence ID" value="AYN07342.1"/>
    <property type="molecule type" value="mRNA"/>
</dbReference>
<organism evidence="2">
    <name type="scientific">Yemma signatus</name>
    <dbReference type="NCBI Taxonomy" id="300820"/>
    <lineage>
        <taxon>Eukaryota</taxon>
        <taxon>Metazoa</taxon>
        <taxon>Ecdysozoa</taxon>
        <taxon>Arthropoda</taxon>
        <taxon>Hexapoda</taxon>
        <taxon>Insecta</taxon>
        <taxon>Pterygota</taxon>
        <taxon>Neoptera</taxon>
        <taxon>Paraneoptera</taxon>
        <taxon>Hemiptera</taxon>
        <taxon>Heteroptera</taxon>
        <taxon>Panheteroptera</taxon>
        <taxon>Pentatomomorpha</taxon>
        <taxon>Lygaeoidea</taxon>
        <taxon>Berytidae</taxon>
        <taxon>Yemma</taxon>
    </lineage>
</organism>
<dbReference type="PANTHER" id="PTHR11257:SF12">
    <property type="entry name" value="EJACULATORY BULB-SPECIFIC PROTEIN 3-RELATED"/>
    <property type="match status" value="1"/>
</dbReference>
<gene>
    <name evidence="2" type="primary">CSP14</name>
</gene>
<accession>A0A3G2GRR7</accession>
<evidence type="ECO:0000256" key="1">
    <source>
        <dbReference type="SAM" id="SignalP"/>
    </source>
</evidence>
<protein>
    <submittedName>
        <fullName evidence="2">Chemosensory protein 14</fullName>
    </submittedName>
</protein>
<reference evidence="2" key="1">
    <citation type="submission" date="2017-12" db="EMBL/GenBank/DDBJ databases">
        <authorList>
            <person name="Song Y."/>
        </authorList>
    </citation>
    <scope>NUCLEOTIDE SEQUENCE</scope>
    <source>
        <tissue evidence="2">Antennae</tissue>
    </source>
</reference>
<feature type="chain" id="PRO_5018016171" evidence="1">
    <location>
        <begin position="26"/>
        <end position="118"/>
    </location>
</feature>
<dbReference type="InterPro" id="IPR005055">
    <property type="entry name" value="A10/PebIII"/>
</dbReference>
<proteinExistence type="evidence at transcript level"/>
<dbReference type="Pfam" id="PF03392">
    <property type="entry name" value="OS-D"/>
    <property type="match status" value="1"/>
</dbReference>
<dbReference type="InterPro" id="IPR036682">
    <property type="entry name" value="OS_D_A10/PebIII_sf"/>
</dbReference>